<gene>
    <name evidence="2" type="ORF">JHE00_24505</name>
</gene>
<dbReference type="AlphaFoldDB" id="A0A934QY95"/>
<sequence length="123" mass="13105">MTWPHWALYPVAGGIGGMSARVTGAESGPLWTDRMFRGRPGRRAPTRTSAAGSASPSTCGTTSRRRGACCAILVGDLHDDRNFPKPAEILRALDTGDPVPVRDTGFLDGTMPERDLAREAQPA</sequence>
<feature type="compositionally biased region" description="Low complexity" evidence="1">
    <location>
        <begin position="46"/>
        <end position="62"/>
    </location>
</feature>
<organism evidence="2 3">
    <name type="scientific">Prauserella cavernicola</name>
    <dbReference type="NCBI Taxonomy" id="2800127"/>
    <lineage>
        <taxon>Bacteria</taxon>
        <taxon>Bacillati</taxon>
        <taxon>Actinomycetota</taxon>
        <taxon>Actinomycetes</taxon>
        <taxon>Pseudonocardiales</taxon>
        <taxon>Pseudonocardiaceae</taxon>
        <taxon>Prauserella</taxon>
    </lineage>
</organism>
<evidence type="ECO:0000313" key="3">
    <source>
        <dbReference type="Proteomes" id="UP000635245"/>
    </source>
</evidence>
<proteinExistence type="predicted"/>
<accession>A0A934QY95</accession>
<evidence type="ECO:0000313" key="2">
    <source>
        <dbReference type="EMBL" id="MBK1787499.1"/>
    </source>
</evidence>
<reference evidence="2" key="1">
    <citation type="submission" date="2020-12" db="EMBL/GenBank/DDBJ databases">
        <title>Prauserella sp. ASG 168, a novel actinomycete isolated from cave rock.</title>
        <authorList>
            <person name="Suriyachadkun C."/>
        </authorList>
    </citation>
    <scope>NUCLEOTIDE SEQUENCE</scope>
    <source>
        <strain evidence="2">ASG 168</strain>
    </source>
</reference>
<protein>
    <submittedName>
        <fullName evidence="2">Uncharacterized protein</fullName>
    </submittedName>
</protein>
<dbReference type="Proteomes" id="UP000635245">
    <property type="component" value="Unassembled WGS sequence"/>
</dbReference>
<comment type="caution">
    <text evidence="2">The sequence shown here is derived from an EMBL/GenBank/DDBJ whole genome shotgun (WGS) entry which is preliminary data.</text>
</comment>
<keyword evidence="3" id="KW-1185">Reference proteome</keyword>
<feature type="region of interest" description="Disordered" evidence="1">
    <location>
        <begin position="30"/>
        <end position="64"/>
    </location>
</feature>
<evidence type="ECO:0000256" key="1">
    <source>
        <dbReference type="SAM" id="MobiDB-lite"/>
    </source>
</evidence>
<feature type="compositionally biased region" description="Basic and acidic residues" evidence="1">
    <location>
        <begin position="111"/>
        <end position="123"/>
    </location>
</feature>
<dbReference type="RefSeq" id="WP_200322187.1">
    <property type="nucleotide sequence ID" value="NZ_JAENJH010000007.1"/>
</dbReference>
<dbReference type="EMBL" id="JAENJH010000007">
    <property type="protein sequence ID" value="MBK1787499.1"/>
    <property type="molecule type" value="Genomic_DNA"/>
</dbReference>
<feature type="region of interest" description="Disordered" evidence="1">
    <location>
        <begin position="94"/>
        <end position="123"/>
    </location>
</feature>
<name>A0A934QY95_9PSEU</name>